<dbReference type="PANTHER" id="PTHR32438:SF5">
    <property type="entry name" value="4-ALPHA-GLUCANOTRANSFERASE DPE1, CHLOROPLASTIC_AMYLOPLASTIC"/>
    <property type="match status" value="1"/>
</dbReference>
<evidence type="ECO:0000256" key="10">
    <source>
        <dbReference type="RuleBase" id="RU361207"/>
    </source>
</evidence>
<keyword evidence="6 10" id="KW-0808">Transferase</keyword>
<gene>
    <name evidence="11" type="ORF">CYD53_101604</name>
</gene>
<accession>A0A2S4MQL6</accession>
<keyword evidence="7 10" id="KW-0119">Carbohydrate metabolism</keyword>
<dbReference type="InterPro" id="IPR017853">
    <property type="entry name" value="GH"/>
</dbReference>
<dbReference type="OrthoDB" id="9763489at2"/>
<evidence type="ECO:0000256" key="4">
    <source>
        <dbReference type="ARBA" id="ARBA00020295"/>
    </source>
</evidence>
<dbReference type="Gene3D" id="3.20.20.80">
    <property type="entry name" value="Glycosidases"/>
    <property type="match status" value="1"/>
</dbReference>
<dbReference type="EMBL" id="PQFZ01000001">
    <property type="protein sequence ID" value="POR57078.1"/>
    <property type="molecule type" value="Genomic_DNA"/>
</dbReference>
<protein>
    <recommendedName>
        <fullName evidence="4 10">4-alpha-glucanotransferase</fullName>
        <ecNumber evidence="3 10">2.4.1.25</ecNumber>
    </recommendedName>
    <alternativeName>
        <fullName evidence="8 10">Amylomaltase</fullName>
    </alternativeName>
    <alternativeName>
        <fullName evidence="9 10">Disproportionating enzyme</fullName>
    </alternativeName>
</protein>
<evidence type="ECO:0000313" key="12">
    <source>
        <dbReference type="Proteomes" id="UP000236919"/>
    </source>
</evidence>
<dbReference type="PANTHER" id="PTHR32438">
    <property type="entry name" value="4-ALPHA-GLUCANOTRANSFERASE DPE1, CHLOROPLASTIC/AMYLOPLASTIC"/>
    <property type="match status" value="1"/>
</dbReference>
<sequence>MSDETLRQLAAKAGVAPHWTDQTGAERAVTPASLRAILSALGLPADSDSALRNSLSMLESGMNAAATSRFTTARVGQPVSLPLSAPGGTTVEILMEGGAHRVVTSEEGYDGALTLPAFAEPGYHTVRTSEGDFSVATAPERCITFADLNAGAPGWGLAAQIYSLRTVGDGGIGNFAGVAALGRSAARRGADALAISPVHALYGAEPALFSPYSPSTRLFYNPLHADPGAVLPGELIQDVIAKFGLADAMAKLGSLPQVDWLAATAQRWTLLRGLFDALRDPACAAEASRTDFERHLAEASPLLKAHAVFEVLHAAELRRDPAVRNWRDWRPAFRDPDSPEVAAFAAKHQDEVAYQIFLQWLTGRSYGEAQRVCRESGMNVGLIADLAIGMDGSGSHAWSRQHEILGGLSIGAPPDYYAAEGQNWALTTFSPRGLAASGFAPFIETLRASLRYVGGIRIDHVMGMSRLWLIPEGAGALDGAYVSFPAETLFRLVALESWRHRAVVIGEDLGTLPNGFRDDLRAQGVAGLRVLRFEKTEHSYVPPEQWDAGAVALTTTHDLPPTAGWWAGTDIDPSDDGIDQDNLRAWDRGVLWGAFQNAGLVEGERPAPDDTDPVVDAAIRYIARTPCTLKMLPIEDALGIRTQPNVPGTTTEKPNWRHRLDGEAGALLDDATVQARLRHLGPPRGTN</sequence>
<dbReference type="GO" id="GO:0004134">
    <property type="term" value="F:4-alpha-glucanotransferase activity"/>
    <property type="evidence" value="ECO:0007669"/>
    <property type="project" value="UniProtKB-EC"/>
</dbReference>
<dbReference type="AlphaFoldDB" id="A0A2S4MQL6"/>
<dbReference type="Proteomes" id="UP000236919">
    <property type="component" value="Unassembled WGS sequence"/>
</dbReference>
<evidence type="ECO:0000313" key="11">
    <source>
        <dbReference type="EMBL" id="POR57078.1"/>
    </source>
</evidence>
<dbReference type="SUPFAM" id="SSF51445">
    <property type="entry name" value="(Trans)glycosidases"/>
    <property type="match status" value="1"/>
</dbReference>
<name>A0A2S4MQL6_9HYPH</name>
<dbReference type="InterPro" id="IPR003385">
    <property type="entry name" value="Glyco_hydro_77"/>
</dbReference>
<comment type="catalytic activity">
    <reaction evidence="1 10">
        <text>Transfers a segment of a (1-&gt;4)-alpha-D-glucan to a new position in an acceptor, which may be glucose or a (1-&gt;4)-alpha-D-glucan.</text>
        <dbReference type="EC" id="2.4.1.25"/>
    </reaction>
</comment>
<comment type="caution">
    <text evidence="11">The sequence shown here is derived from an EMBL/GenBank/DDBJ whole genome shotgun (WGS) entry which is preliminary data.</text>
</comment>
<keyword evidence="5 10" id="KW-0328">Glycosyltransferase</keyword>
<keyword evidence="12" id="KW-1185">Reference proteome</keyword>
<evidence type="ECO:0000256" key="9">
    <source>
        <dbReference type="ARBA" id="ARBA00031501"/>
    </source>
</evidence>
<evidence type="ECO:0000256" key="7">
    <source>
        <dbReference type="ARBA" id="ARBA00023277"/>
    </source>
</evidence>
<evidence type="ECO:0000256" key="8">
    <source>
        <dbReference type="ARBA" id="ARBA00031423"/>
    </source>
</evidence>
<dbReference type="NCBIfam" id="TIGR00217">
    <property type="entry name" value="malQ"/>
    <property type="match status" value="1"/>
</dbReference>
<evidence type="ECO:0000256" key="2">
    <source>
        <dbReference type="ARBA" id="ARBA00005684"/>
    </source>
</evidence>
<proteinExistence type="inferred from homology"/>
<evidence type="ECO:0000256" key="1">
    <source>
        <dbReference type="ARBA" id="ARBA00000439"/>
    </source>
</evidence>
<dbReference type="EC" id="2.4.1.25" evidence="3 10"/>
<reference evidence="11 12" key="1">
    <citation type="submission" date="2018-01" db="EMBL/GenBank/DDBJ databases">
        <title>Genomic Encyclopedia of Type Strains, Phase III (KMG-III): the genomes of soil and plant-associated and newly described type strains.</title>
        <authorList>
            <person name="Whitman W."/>
        </authorList>
    </citation>
    <scope>NUCLEOTIDE SEQUENCE [LARGE SCALE GENOMIC DNA]</scope>
    <source>
        <strain evidence="11 12">1131</strain>
    </source>
</reference>
<comment type="similarity">
    <text evidence="2 10">Belongs to the disproportionating enzyme family.</text>
</comment>
<evidence type="ECO:0000256" key="6">
    <source>
        <dbReference type="ARBA" id="ARBA00022679"/>
    </source>
</evidence>
<organism evidence="11 12">
    <name type="scientific">Bosea psychrotolerans</name>
    <dbReference type="NCBI Taxonomy" id="1871628"/>
    <lineage>
        <taxon>Bacteria</taxon>
        <taxon>Pseudomonadati</taxon>
        <taxon>Pseudomonadota</taxon>
        <taxon>Alphaproteobacteria</taxon>
        <taxon>Hyphomicrobiales</taxon>
        <taxon>Boseaceae</taxon>
        <taxon>Bosea</taxon>
    </lineage>
</organism>
<dbReference type="Pfam" id="PF02446">
    <property type="entry name" value="Glyco_hydro_77"/>
    <property type="match status" value="1"/>
</dbReference>
<evidence type="ECO:0000256" key="5">
    <source>
        <dbReference type="ARBA" id="ARBA00022676"/>
    </source>
</evidence>
<dbReference type="GO" id="GO:0005975">
    <property type="term" value="P:carbohydrate metabolic process"/>
    <property type="evidence" value="ECO:0007669"/>
    <property type="project" value="InterPro"/>
</dbReference>
<dbReference type="RefSeq" id="WP_103716600.1">
    <property type="nucleotide sequence ID" value="NZ_PQFZ01000001.1"/>
</dbReference>
<evidence type="ECO:0000256" key="3">
    <source>
        <dbReference type="ARBA" id="ARBA00012560"/>
    </source>
</evidence>